<protein>
    <submittedName>
        <fullName evidence="1">Uncharacterized protein</fullName>
    </submittedName>
</protein>
<reference evidence="1 2" key="1">
    <citation type="journal article" date="2022" name="DNA Res.">
        <title>Chromosomal-level genome assembly of the orchid tree Bauhinia variegata (Leguminosae; Cercidoideae) supports the allotetraploid origin hypothesis of Bauhinia.</title>
        <authorList>
            <person name="Zhong Y."/>
            <person name="Chen Y."/>
            <person name="Zheng D."/>
            <person name="Pang J."/>
            <person name="Liu Y."/>
            <person name="Luo S."/>
            <person name="Meng S."/>
            <person name="Qian L."/>
            <person name="Wei D."/>
            <person name="Dai S."/>
            <person name="Zhou R."/>
        </authorList>
    </citation>
    <scope>NUCLEOTIDE SEQUENCE [LARGE SCALE GENOMIC DNA]</scope>
    <source>
        <strain evidence="1">BV-YZ2020</strain>
    </source>
</reference>
<proteinExistence type="predicted"/>
<evidence type="ECO:0000313" key="2">
    <source>
        <dbReference type="Proteomes" id="UP000828941"/>
    </source>
</evidence>
<comment type="caution">
    <text evidence="1">The sequence shown here is derived from an EMBL/GenBank/DDBJ whole genome shotgun (WGS) entry which is preliminary data.</text>
</comment>
<accession>A0ACB9P8D2</accession>
<dbReference type="EMBL" id="CM039430">
    <property type="protein sequence ID" value="KAI4343681.1"/>
    <property type="molecule type" value="Genomic_DNA"/>
</dbReference>
<keyword evidence="2" id="KW-1185">Reference proteome</keyword>
<evidence type="ECO:0000313" key="1">
    <source>
        <dbReference type="EMBL" id="KAI4343681.1"/>
    </source>
</evidence>
<gene>
    <name evidence="1" type="ORF">L6164_011001</name>
</gene>
<organism evidence="1 2">
    <name type="scientific">Bauhinia variegata</name>
    <name type="common">Purple orchid tree</name>
    <name type="synonym">Phanera variegata</name>
    <dbReference type="NCBI Taxonomy" id="167791"/>
    <lineage>
        <taxon>Eukaryota</taxon>
        <taxon>Viridiplantae</taxon>
        <taxon>Streptophyta</taxon>
        <taxon>Embryophyta</taxon>
        <taxon>Tracheophyta</taxon>
        <taxon>Spermatophyta</taxon>
        <taxon>Magnoliopsida</taxon>
        <taxon>eudicotyledons</taxon>
        <taxon>Gunneridae</taxon>
        <taxon>Pentapetalae</taxon>
        <taxon>rosids</taxon>
        <taxon>fabids</taxon>
        <taxon>Fabales</taxon>
        <taxon>Fabaceae</taxon>
        <taxon>Cercidoideae</taxon>
        <taxon>Cercideae</taxon>
        <taxon>Bauhiniinae</taxon>
        <taxon>Bauhinia</taxon>
    </lineage>
</organism>
<name>A0ACB9P8D2_BAUVA</name>
<sequence>MGNISSTGNSDLDNSKVVLYEWSSEVFPEEYELQYRTSRDDETASLDERSFTLRISANRDTVFIALVDRFSRSVEQVRVGVEVKAERDQDNQSYYRLGVPKVNCEGQVLLVLETLGGLTMDYPQTNPKKGFMYVVKSCTKSPYSSSSTEYLAVSHTCCFAAQLRIKVMVVIECDKVNGLSAKLEGPFKSRNGMAAGGLCIDKLDKCKPQHPIVNRVFKSTRARKNNGGLQASSYEITGAVNNFNARASGQFNQSTFDRCQITVQMNHPSTDKQQANNKLGSSDGLAS</sequence>
<dbReference type="Proteomes" id="UP000828941">
    <property type="component" value="Chromosome 5"/>
</dbReference>